<dbReference type="RefSeq" id="XP_001746587.1">
    <property type="nucleotide sequence ID" value="XM_001746535.1"/>
</dbReference>
<name>A9V1Q1_MONBE</name>
<keyword evidence="1" id="KW-0175">Coiled coil</keyword>
<evidence type="ECO:0000256" key="2">
    <source>
        <dbReference type="SAM" id="MobiDB-lite"/>
    </source>
</evidence>
<organism evidence="3 4">
    <name type="scientific">Monosiga brevicollis</name>
    <name type="common">Choanoflagellate</name>
    <dbReference type="NCBI Taxonomy" id="81824"/>
    <lineage>
        <taxon>Eukaryota</taxon>
        <taxon>Choanoflagellata</taxon>
        <taxon>Craspedida</taxon>
        <taxon>Salpingoecidae</taxon>
        <taxon>Monosiga</taxon>
    </lineage>
</organism>
<gene>
    <name evidence="3" type="ORF">MONBRDRAFT_37432</name>
</gene>
<proteinExistence type="predicted"/>
<dbReference type="Proteomes" id="UP000001357">
    <property type="component" value="Unassembled WGS sequence"/>
</dbReference>
<evidence type="ECO:0000256" key="1">
    <source>
        <dbReference type="SAM" id="Coils"/>
    </source>
</evidence>
<dbReference type="Gene3D" id="2.40.50.140">
    <property type="entry name" value="Nucleic acid-binding proteins"/>
    <property type="match status" value="1"/>
</dbReference>
<dbReference type="EMBL" id="CH991554">
    <property type="protein sequence ID" value="EDQ88483.1"/>
    <property type="molecule type" value="Genomic_DNA"/>
</dbReference>
<keyword evidence="4" id="KW-1185">Reference proteome</keyword>
<feature type="region of interest" description="Disordered" evidence="2">
    <location>
        <begin position="70"/>
        <end position="210"/>
    </location>
</feature>
<feature type="compositionally biased region" description="Basic and acidic residues" evidence="2">
    <location>
        <begin position="133"/>
        <end position="142"/>
    </location>
</feature>
<dbReference type="InParanoid" id="A9V1Q1"/>
<dbReference type="GeneID" id="5891958"/>
<feature type="coiled-coil region" evidence="1">
    <location>
        <begin position="463"/>
        <end position="490"/>
    </location>
</feature>
<feature type="compositionally biased region" description="Low complexity" evidence="2">
    <location>
        <begin position="161"/>
        <end position="210"/>
    </location>
</feature>
<evidence type="ECO:0000313" key="3">
    <source>
        <dbReference type="EMBL" id="EDQ88483.1"/>
    </source>
</evidence>
<dbReference type="KEGG" id="mbr:MONBRDRAFT_37432"/>
<dbReference type="InterPro" id="IPR012340">
    <property type="entry name" value="NA-bd_OB-fold"/>
</dbReference>
<dbReference type="AlphaFoldDB" id="A9V1Q1"/>
<accession>A9V1Q1</accession>
<sequence length="503" mass="54797">MDAHKPRVGGHEFNDFVDTPVIVVAKVSDTTIASAAQIECSDGATVEVRFNDPQMPTSPSRSLQASVVRSPMHSSHQGHEVRATKAPIAHADRSSKAGKGARIVPSRYMSASTTSSRRESTSATGGLASRPTTTKDSKESRQIRSALPAAHRSSIKRTTGSSRTSAAPASKPAASSSHGPSTSQRSRGGPTRSRTSAAAATGGSTTDTNLLTQQNTEFELAKVYLLGLPLAAELVASSTRRCAAVQWAFVLANVSEQFQAQQETLQEELTDLRNAVCTCLLPLPFLTAWSDDRKGNPFERMILAYQGFFSPSDALQRQFASAQLDLQRQQLVRKVMQLQAAQEPLQRSQALLTQSLQLRTMYQAVEQAQHGVTLQGCKPVQPSQSHQTHFYCLCVCNFHPRCSSIVPWFTPLVLLQQSNTNLGLGTPSADLQRALVHLDQAIAGHQPLNQNEVVQLSRHHQLLASRQAELHALEQQLRACEQDAVELCSRVMTDATPRVTIRW</sequence>
<evidence type="ECO:0000313" key="4">
    <source>
        <dbReference type="Proteomes" id="UP000001357"/>
    </source>
</evidence>
<protein>
    <submittedName>
        <fullName evidence="3">Uncharacterized protein</fullName>
    </submittedName>
</protein>
<reference evidence="3 4" key="1">
    <citation type="journal article" date="2008" name="Nature">
        <title>The genome of the choanoflagellate Monosiga brevicollis and the origin of metazoans.</title>
        <authorList>
            <consortium name="JGI Sequencing"/>
            <person name="King N."/>
            <person name="Westbrook M.J."/>
            <person name="Young S.L."/>
            <person name="Kuo A."/>
            <person name="Abedin M."/>
            <person name="Chapman J."/>
            <person name="Fairclough S."/>
            <person name="Hellsten U."/>
            <person name="Isogai Y."/>
            <person name="Letunic I."/>
            <person name="Marr M."/>
            <person name="Pincus D."/>
            <person name="Putnam N."/>
            <person name="Rokas A."/>
            <person name="Wright K.J."/>
            <person name="Zuzow R."/>
            <person name="Dirks W."/>
            <person name="Good M."/>
            <person name="Goodstein D."/>
            <person name="Lemons D."/>
            <person name="Li W."/>
            <person name="Lyons J.B."/>
            <person name="Morris A."/>
            <person name="Nichols S."/>
            <person name="Richter D.J."/>
            <person name="Salamov A."/>
            <person name="Bork P."/>
            <person name="Lim W.A."/>
            <person name="Manning G."/>
            <person name="Miller W.T."/>
            <person name="McGinnis W."/>
            <person name="Shapiro H."/>
            <person name="Tjian R."/>
            <person name="Grigoriev I.V."/>
            <person name="Rokhsar D."/>
        </authorList>
    </citation>
    <scope>NUCLEOTIDE SEQUENCE [LARGE SCALE GENOMIC DNA]</scope>
    <source>
        <strain evidence="4">MX1 / ATCC 50154</strain>
    </source>
</reference>